<evidence type="ECO:0000256" key="1">
    <source>
        <dbReference type="ARBA" id="ARBA00022741"/>
    </source>
</evidence>
<dbReference type="PANTHER" id="PTHR33359">
    <property type="entry name" value="MOLYBDOPTERIN SYNTHASE SULFUR CARRIER SUBUNIT"/>
    <property type="match status" value="1"/>
</dbReference>
<organism evidence="3 4">
    <name type="scientific">Cyanidium caldarium</name>
    <name type="common">Red alga</name>
    <dbReference type="NCBI Taxonomy" id="2771"/>
    <lineage>
        <taxon>Eukaryota</taxon>
        <taxon>Rhodophyta</taxon>
        <taxon>Bangiophyceae</taxon>
        <taxon>Cyanidiales</taxon>
        <taxon>Cyanidiaceae</taxon>
        <taxon>Cyanidium</taxon>
    </lineage>
</organism>
<keyword evidence="1" id="KW-0547">Nucleotide-binding</keyword>
<dbReference type="EMBL" id="JANCYW010000017">
    <property type="protein sequence ID" value="KAK4538303.1"/>
    <property type="molecule type" value="Genomic_DNA"/>
</dbReference>
<dbReference type="GO" id="GO:0006777">
    <property type="term" value="P:Mo-molybdopterin cofactor biosynthetic process"/>
    <property type="evidence" value="ECO:0007669"/>
    <property type="project" value="InterPro"/>
</dbReference>
<evidence type="ECO:0000313" key="4">
    <source>
        <dbReference type="Proteomes" id="UP001301350"/>
    </source>
</evidence>
<dbReference type="AlphaFoldDB" id="A0AAV9J131"/>
<reference evidence="3 4" key="1">
    <citation type="submission" date="2022-07" db="EMBL/GenBank/DDBJ databases">
        <title>Genome-wide signatures of adaptation to extreme environments.</title>
        <authorList>
            <person name="Cho C.H."/>
            <person name="Yoon H.S."/>
        </authorList>
    </citation>
    <scope>NUCLEOTIDE SEQUENCE [LARGE SCALE GENOMIC DNA]</scope>
    <source>
        <strain evidence="3 4">DBV 063 E5</strain>
    </source>
</reference>
<name>A0AAV9J131_CYACA</name>
<dbReference type="GO" id="GO:1990133">
    <property type="term" value="C:molybdopterin adenylyltransferase complex"/>
    <property type="evidence" value="ECO:0007669"/>
    <property type="project" value="TreeGrafter"/>
</dbReference>
<dbReference type="Pfam" id="PF02597">
    <property type="entry name" value="ThiS"/>
    <property type="match status" value="1"/>
</dbReference>
<dbReference type="Gene3D" id="3.10.20.30">
    <property type="match status" value="1"/>
</dbReference>
<sequence>MTLPRSPQVRRPNFLPAGALCHAQHCIPIGSRPRHERDPLSESARRKTPRTRHATFPLGSLARSFVGARLIPCPGSHTAVYPSSPAFPTHKIRIHLRLFATCAKLAGGARSIEVEVPHQTGADGVPEVRVAELRACLPPALAPVAPQCAVAVNLQYAKEDDCIRPGDEVALIPPVSGG</sequence>
<dbReference type="InterPro" id="IPR003749">
    <property type="entry name" value="ThiS/MoaD-like"/>
</dbReference>
<accession>A0AAV9J131</accession>
<dbReference type="InterPro" id="IPR044672">
    <property type="entry name" value="MOCS2A"/>
</dbReference>
<comment type="caution">
    <text evidence="3">The sequence shown here is derived from an EMBL/GenBank/DDBJ whole genome shotgun (WGS) entry which is preliminary data.</text>
</comment>
<gene>
    <name evidence="3" type="ORF">CDCA_CDCA17G4328</name>
</gene>
<evidence type="ECO:0000256" key="2">
    <source>
        <dbReference type="SAM" id="MobiDB-lite"/>
    </source>
</evidence>
<keyword evidence="4" id="KW-1185">Reference proteome</keyword>
<dbReference type="Proteomes" id="UP001301350">
    <property type="component" value="Unassembled WGS sequence"/>
</dbReference>
<dbReference type="InterPro" id="IPR016155">
    <property type="entry name" value="Mopterin_synth/thiamin_S_b"/>
</dbReference>
<evidence type="ECO:0000313" key="3">
    <source>
        <dbReference type="EMBL" id="KAK4538303.1"/>
    </source>
</evidence>
<dbReference type="PANTHER" id="PTHR33359:SF1">
    <property type="entry name" value="MOLYBDOPTERIN SYNTHASE SULFUR CARRIER SUBUNIT"/>
    <property type="match status" value="1"/>
</dbReference>
<dbReference type="GO" id="GO:0000166">
    <property type="term" value="F:nucleotide binding"/>
    <property type="evidence" value="ECO:0007669"/>
    <property type="project" value="UniProtKB-KW"/>
</dbReference>
<feature type="region of interest" description="Disordered" evidence="2">
    <location>
        <begin position="30"/>
        <end position="53"/>
    </location>
</feature>
<dbReference type="SUPFAM" id="SSF54285">
    <property type="entry name" value="MoaD/ThiS"/>
    <property type="match status" value="1"/>
</dbReference>
<feature type="compositionally biased region" description="Basic and acidic residues" evidence="2">
    <location>
        <begin position="33"/>
        <end position="45"/>
    </location>
</feature>
<proteinExistence type="predicted"/>
<protein>
    <submittedName>
        <fullName evidence="3">Uncharacterized protein</fullName>
    </submittedName>
</protein>
<dbReference type="CDD" id="cd00754">
    <property type="entry name" value="Ubl_MoaD"/>
    <property type="match status" value="1"/>
</dbReference>
<dbReference type="InterPro" id="IPR012675">
    <property type="entry name" value="Beta-grasp_dom_sf"/>
</dbReference>